<feature type="transmembrane region" description="Helical" evidence="6">
    <location>
        <begin position="158"/>
        <end position="181"/>
    </location>
</feature>
<evidence type="ECO:0000256" key="1">
    <source>
        <dbReference type="ARBA" id="ARBA00004141"/>
    </source>
</evidence>
<evidence type="ECO:0000256" key="3">
    <source>
        <dbReference type="ARBA" id="ARBA00022692"/>
    </source>
</evidence>
<evidence type="ECO:0000256" key="5">
    <source>
        <dbReference type="ARBA" id="ARBA00023136"/>
    </source>
</evidence>
<dbReference type="FunFam" id="1.10.3720.10:FF:000001">
    <property type="entry name" value="Glycine betaine ABC transporter, permease"/>
    <property type="match status" value="1"/>
</dbReference>
<dbReference type="Proteomes" id="UP000198397">
    <property type="component" value="Unassembled WGS sequence"/>
</dbReference>
<dbReference type="InterPro" id="IPR000515">
    <property type="entry name" value="MetI-like"/>
</dbReference>
<evidence type="ECO:0000259" key="7">
    <source>
        <dbReference type="PROSITE" id="PS50928"/>
    </source>
</evidence>
<feature type="transmembrane region" description="Helical" evidence="6">
    <location>
        <begin position="51"/>
        <end position="77"/>
    </location>
</feature>
<dbReference type="GO" id="GO:0055085">
    <property type="term" value="P:transmembrane transport"/>
    <property type="evidence" value="ECO:0007669"/>
    <property type="project" value="InterPro"/>
</dbReference>
<evidence type="ECO:0000313" key="9">
    <source>
        <dbReference type="Proteomes" id="UP000198397"/>
    </source>
</evidence>
<evidence type="ECO:0000256" key="6">
    <source>
        <dbReference type="RuleBase" id="RU363032"/>
    </source>
</evidence>
<evidence type="ECO:0000313" key="8">
    <source>
        <dbReference type="EMBL" id="SNR70312.1"/>
    </source>
</evidence>
<dbReference type="EMBL" id="FZNQ01000043">
    <property type="protein sequence ID" value="SNR70312.1"/>
    <property type="molecule type" value="Genomic_DNA"/>
</dbReference>
<sequence>MESAYLNTTAVSELAAIALAVPAAVLAVRNERAKSVVLGFGNAAQTIPTIAILFLAFPLIGLGFWPSVVGLWAYAILPIIMNTIKGIENVDDGTVEAARGMGMTDWEILRSIQFPLALPVIFAGIRTSIVLVIGTAYLAVFIGGGGLGYWVVAGIQGYNIPMIIAGAIPGALLAIGADLLLARVEDFIGGDGGVGDPTGQGI</sequence>
<dbReference type="AlphaFoldDB" id="A0A238YH72"/>
<organism evidence="8 9">
    <name type="scientific">Halorubrum vacuolatum</name>
    <name type="common">Natronobacterium vacuolatum</name>
    <dbReference type="NCBI Taxonomy" id="63740"/>
    <lineage>
        <taxon>Archaea</taxon>
        <taxon>Methanobacteriati</taxon>
        <taxon>Methanobacteriota</taxon>
        <taxon>Stenosarchaea group</taxon>
        <taxon>Halobacteria</taxon>
        <taxon>Halobacteriales</taxon>
        <taxon>Haloferacaceae</taxon>
        <taxon>Halorubrum</taxon>
    </lineage>
</organism>
<comment type="similarity">
    <text evidence="6">Belongs to the binding-protein-dependent transport system permease family.</text>
</comment>
<dbReference type="OrthoDB" id="214012at2157"/>
<evidence type="ECO:0000256" key="4">
    <source>
        <dbReference type="ARBA" id="ARBA00022989"/>
    </source>
</evidence>
<dbReference type="GO" id="GO:0005886">
    <property type="term" value="C:plasma membrane"/>
    <property type="evidence" value="ECO:0007669"/>
    <property type="project" value="UniProtKB-SubCell"/>
</dbReference>
<feature type="domain" description="ABC transmembrane type-1" evidence="7">
    <location>
        <begin position="2"/>
        <end position="181"/>
    </location>
</feature>
<keyword evidence="9" id="KW-1185">Reference proteome</keyword>
<dbReference type="CDD" id="cd06261">
    <property type="entry name" value="TM_PBP2"/>
    <property type="match status" value="1"/>
</dbReference>
<name>A0A238YH72_HALVU</name>
<reference evidence="8 9" key="1">
    <citation type="submission" date="2017-06" db="EMBL/GenBank/DDBJ databases">
        <authorList>
            <person name="Kim H.J."/>
            <person name="Triplett B.A."/>
        </authorList>
    </citation>
    <scope>NUCLEOTIDE SEQUENCE [LARGE SCALE GENOMIC DNA]</scope>
    <source>
        <strain evidence="8 9">DSM 8800</strain>
    </source>
</reference>
<keyword evidence="4 6" id="KW-1133">Transmembrane helix</keyword>
<dbReference type="InterPro" id="IPR051204">
    <property type="entry name" value="ABC_transp_perm/SBD"/>
</dbReference>
<dbReference type="InterPro" id="IPR035906">
    <property type="entry name" value="MetI-like_sf"/>
</dbReference>
<accession>A0A238YH72</accession>
<dbReference type="PROSITE" id="PS50928">
    <property type="entry name" value="ABC_TM1"/>
    <property type="match status" value="1"/>
</dbReference>
<protein>
    <submittedName>
        <fullName evidence="8">Osmoprotectant transport system permease protein</fullName>
    </submittedName>
</protein>
<proteinExistence type="inferred from homology"/>
<keyword evidence="3 6" id="KW-0812">Transmembrane</keyword>
<feature type="transmembrane region" description="Helical" evidence="6">
    <location>
        <begin position="129"/>
        <end position="152"/>
    </location>
</feature>
<keyword evidence="5 6" id="KW-0472">Membrane</keyword>
<comment type="subcellular location">
    <subcellularLocation>
        <location evidence="6">Cell membrane</location>
        <topology evidence="6">Multi-pass membrane protein</topology>
    </subcellularLocation>
    <subcellularLocation>
        <location evidence="1">Membrane</location>
        <topology evidence="1">Multi-pass membrane protein</topology>
    </subcellularLocation>
</comment>
<dbReference type="PANTHER" id="PTHR30177:SF4">
    <property type="entry name" value="OSMOPROTECTANT IMPORT PERMEASE PROTEIN OSMW"/>
    <property type="match status" value="1"/>
</dbReference>
<keyword evidence="2 6" id="KW-0813">Transport</keyword>
<dbReference type="PANTHER" id="PTHR30177">
    <property type="entry name" value="GLYCINE BETAINE/L-PROLINE TRANSPORT SYSTEM PERMEASE PROTEIN PROW"/>
    <property type="match status" value="1"/>
</dbReference>
<dbReference type="Pfam" id="PF00528">
    <property type="entry name" value="BPD_transp_1"/>
    <property type="match status" value="1"/>
</dbReference>
<evidence type="ECO:0000256" key="2">
    <source>
        <dbReference type="ARBA" id="ARBA00022448"/>
    </source>
</evidence>
<dbReference type="RefSeq" id="WP_089386091.1">
    <property type="nucleotide sequence ID" value="NZ_FZNQ01000043.1"/>
</dbReference>
<dbReference type="GO" id="GO:0031460">
    <property type="term" value="P:glycine betaine transport"/>
    <property type="evidence" value="ECO:0007669"/>
    <property type="project" value="TreeGrafter"/>
</dbReference>
<dbReference type="SUPFAM" id="SSF161098">
    <property type="entry name" value="MetI-like"/>
    <property type="match status" value="1"/>
</dbReference>
<gene>
    <name evidence="8" type="ORF">SAMN06264855_1436</name>
</gene>
<dbReference type="Gene3D" id="1.10.3720.10">
    <property type="entry name" value="MetI-like"/>
    <property type="match status" value="1"/>
</dbReference>